<evidence type="ECO:0008006" key="5">
    <source>
        <dbReference type="Google" id="ProtNLM"/>
    </source>
</evidence>
<gene>
    <name evidence="3" type="ORF">BU16DRAFT_349141</name>
</gene>
<name>A0A6A6QXY4_9PEZI</name>
<evidence type="ECO:0000256" key="1">
    <source>
        <dbReference type="SAM" id="Coils"/>
    </source>
</evidence>
<dbReference type="PANTHER" id="PTHR15154:SF2">
    <property type="entry name" value="HAMARTIN"/>
    <property type="match status" value="1"/>
</dbReference>
<organism evidence="3 4">
    <name type="scientific">Lophium mytilinum</name>
    <dbReference type="NCBI Taxonomy" id="390894"/>
    <lineage>
        <taxon>Eukaryota</taxon>
        <taxon>Fungi</taxon>
        <taxon>Dikarya</taxon>
        <taxon>Ascomycota</taxon>
        <taxon>Pezizomycotina</taxon>
        <taxon>Dothideomycetes</taxon>
        <taxon>Pleosporomycetidae</taxon>
        <taxon>Mytilinidiales</taxon>
        <taxon>Mytilinidiaceae</taxon>
        <taxon>Lophium</taxon>
    </lineage>
</organism>
<feature type="compositionally biased region" description="Low complexity" evidence="2">
    <location>
        <begin position="1049"/>
        <end position="1062"/>
    </location>
</feature>
<feature type="region of interest" description="Disordered" evidence="2">
    <location>
        <begin position="982"/>
        <end position="1002"/>
    </location>
</feature>
<feature type="compositionally biased region" description="Polar residues" evidence="2">
    <location>
        <begin position="589"/>
        <end position="607"/>
    </location>
</feature>
<feature type="region of interest" description="Disordered" evidence="2">
    <location>
        <begin position="329"/>
        <end position="351"/>
    </location>
</feature>
<dbReference type="GO" id="GO:0033596">
    <property type="term" value="C:TSC1-TSC2 complex"/>
    <property type="evidence" value="ECO:0007669"/>
    <property type="project" value="TreeGrafter"/>
</dbReference>
<feature type="compositionally biased region" description="Polar residues" evidence="2">
    <location>
        <begin position="515"/>
        <end position="531"/>
    </location>
</feature>
<dbReference type="OrthoDB" id="6022054at2759"/>
<feature type="compositionally biased region" description="Low complexity" evidence="2">
    <location>
        <begin position="982"/>
        <end position="1001"/>
    </location>
</feature>
<dbReference type="AlphaFoldDB" id="A0A6A6QXY4"/>
<dbReference type="Pfam" id="PF04388">
    <property type="entry name" value="Hamartin"/>
    <property type="match status" value="1"/>
</dbReference>
<feature type="compositionally biased region" description="Basic and acidic residues" evidence="2">
    <location>
        <begin position="1093"/>
        <end position="1105"/>
    </location>
</feature>
<dbReference type="PANTHER" id="PTHR15154">
    <property type="entry name" value="HAMARTIN"/>
    <property type="match status" value="1"/>
</dbReference>
<proteinExistence type="predicted"/>
<feature type="compositionally biased region" description="Basic and acidic residues" evidence="2">
    <location>
        <begin position="338"/>
        <end position="351"/>
    </location>
</feature>
<protein>
    <recommendedName>
        <fullName evidence="5">Hamartin protein-domain-containing protein</fullName>
    </recommendedName>
</protein>
<evidence type="ECO:0000313" key="4">
    <source>
        <dbReference type="Proteomes" id="UP000799750"/>
    </source>
</evidence>
<accession>A0A6A6QXY4</accession>
<dbReference type="InterPro" id="IPR007483">
    <property type="entry name" value="Hamartin"/>
</dbReference>
<keyword evidence="1" id="KW-0175">Coiled coil</keyword>
<feature type="region of interest" description="Disordered" evidence="2">
    <location>
        <begin position="1036"/>
        <end position="1117"/>
    </location>
</feature>
<feature type="compositionally biased region" description="Pro residues" evidence="2">
    <location>
        <begin position="464"/>
        <end position="483"/>
    </location>
</feature>
<evidence type="ECO:0000256" key="2">
    <source>
        <dbReference type="SAM" id="MobiDB-lite"/>
    </source>
</evidence>
<reference evidence="3" key="1">
    <citation type="journal article" date="2020" name="Stud. Mycol.">
        <title>101 Dothideomycetes genomes: a test case for predicting lifestyles and emergence of pathogens.</title>
        <authorList>
            <person name="Haridas S."/>
            <person name="Albert R."/>
            <person name="Binder M."/>
            <person name="Bloem J."/>
            <person name="Labutti K."/>
            <person name="Salamov A."/>
            <person name="Andreopoulos B."/>
            <person name="Baker S."/>
            <person name="Barry K."/>
            <person name="Bills G."/>
            <person name="Bluhm B."/>
            <person name="Cannon C."/>
            <person name="Castanera R."/>
            <person name="Culley D."/>
            <person name="Daum C."/>
            <person name="Ezra D."/>
            <person name="Gonzalez J."/>
            <person name="Henrissat B."/>
            <person name="Kuo A."/>
            <person name="Liang C."/>
            <person name="Lipzen A."/>
            <person name="Lutzoni F."/>
            <person name="Magnuson J."/>
            <person name="Mondo S."/>
            <person name="Nolan M."/>
            <person name="Ohm R."/>
            <person name="Pangilinan J."/>
            <person name="Park H.-J."/>
            <person name="Ramirez L."/>
            <person name="Alfaro M."/>
            <person name="Sun H."/>
            <person name="Tritt A."/>
            <person name="Yoshinaga Y."/>
            <person name="Zwiers L.-H."/>
            <person name="Turgeon B."/>
            <person name="Goodwin S."/>
            <person name="Spatafora J."/>
            <person name="Crous P."/>
            <person name="Grigoriev I."/>
        </authorList>
    </citation>
    <scope>NUCLEOTIDE SEQUENCE</scope>
    <source>
        <strain evidence="3">CBS 269.34</strain>
    </source>
</reference>
<dbReference type="GO" id="GO:0051726">
    <property type="term" value="P:regulation of cell cycle"/>
    <property type="evidence" value="ECO:0007669"/>
    <property type="project" value="TreeGrafter"/>
</dbReference>
<dbReference type="EMBL" id="MU004187">
    <property type="protein sequence ID" value="KAF2497079.1"/>
    <property type="molecule type" value="Genomic_DNA"/>
</dbReference>
<feature type="region of interest" description="Disordered" evidence="2">
    <location>
        <begin position="458"/>
        <end position="609"/>
    </location>
</feature>
<feature type="coiled-coil region" evidence="1">
    <location>
        <begin position="743"/>
        <end position="808"/>
    </location>
</feature>
<sequence>MSSGTLSALTASLKANFSAPTTPYPLPEDLQQTIEAFLEHYHDISDHDSQRLQDELLPLYKKCVADVPERHGPFLGALRLLRPAIRGESRLDEWWTLVIRPTIDALGHKRDEIEDARAFLQDLLVFDADDDKDGEGSRLSAHFTMKLLDAYLARTKIPSADEDCVSPEDEFIAHELESQVVAFGRRKPKELLVALDALFVKKDTRAQALNLLSAFVRVQPPHLYLVLETQLIQHLETCLMVDTSATVIELSLTVLIMFLPHITSLLTTDLHLSKFFLIYSRLLCWDQFEKAEAEQKKQEDATRLEKMLPRLPEETITVLCRASDILSSSSSASGHLQSSHETEPGWEKMDRSFDSAESTAPGLLHYFTFLYGLFPLNFMSYIRKPRKYLKTVEFPGADDFEFDQDLIRSRTDPFRQVHLLHPNMFNTTPEDELSDNRWLKSDPADVVTECMELCVAVSSSLDDPGPPPTTKLPDLPPQLPDIPAPLNVTSRNEDVPQNGIFILDDDGSMMKDEPSTSWRNTQSTMFSPSGNEESDEPELPSRKSFASANKSSIPPSPILKPRDVGDSPTLPPLSNISDWENKTGLKKPPSQNLRKGSTISAPHSATAPSPRLENFAQTLTQTQLSTSPSRGDVHGQSVASLQREIMLLKNDLNFERYLKLQHLSHIGQLQRKHIKEATVEAETQNLINSNRTLKAKLAKANELYAQLKKETQTGRSQSKKWESELSSKVRSYREESKTWHSDEESMRVDMQKAQKDCDRLRRLVVESEAREFHAKQKLKSMELDLEQLENLQREVDALKEKVQKLQGVNAELEPTRMERDSLRSDLEIANLKLNSRDVERERSRKTFERRILDLESRLQTSQAQAQAQGATQPGQLPRSVQQMLDSTMAASNAKMDKLKKTHYRLLDQYTELEMRLHELEGENQAQVGRMNSMSSRGQSSMMDIKEDAPYKYRQAAPSASNTTNPRYTRPLVTEHPQQQYDYYNEYNSPNSTSSPPNYNYPARPVRLESLQQEKHGKDPITPTHDLSAAYETSLNASFQSPNKPETVHSSSKSSWSVETGSSAERRKAKVVPKSDVRVYGRGGAQNVGKKIKEKAEKAEKKDKAPKTGGFRGLKGIM</sequence>
<evidence type="ECO:0000313" key="3">
    <source>
        <dbReference type="EMBL" id="KAF2497079.1"/>
    </source>
</evidence>
<keyword evidence="4" id="KW-1185">Reference proteome</keyword>
<dbReference type="GO" id="GO:0032007">
    <property type="term" value="P:negative regulation of TOR signaling"/>
    <property type="evidence" value="ECO:0007669"/>
    <property type="project" value="TreeGrafter"/>
</dbReference>
<dbReference type="Proteomes" id="UP000799750">
    <property type="component" value="Unassembled WGS sequence"/>
</dbReference>